<feature type="chain" id="PRO_5045860427" evidence="1">
    <location>
        <begin position="23"/>
        <end position="165"/>
    </location>
</feature>
<dbReference type="InterPro" id="IPR023346">
    <property type="entry name" value="Lysozyme-like_dom_sf"/>
</dbReference>
<feature type="signal peptide" evidence="1">
    <location>
        <begin position="1"/>
        <end position="22"/>
    </location>
</feature>
<keyword evidence="3" id="KW-0614">Plasmid</keyword>
<dbReference type="Gene3D" id="1.10.530.10">
    <property type="match status" value="1"/>
</dbReference>
<feature type="domain" description="Transglycosylase SLT" evidence="2">
    <location>
        <begin position="24"/>
        <end position="130"/>
    </location>
</feature>
<keyword evidence="4" id="KW-1185">Reference proteome</keyword>
<evidence type="ECO:0000256" key="1">
    <source>
        <dbReference type="SAM" id="SignalP"/>
    </source>
</evidence>
<evidence type="ECO:0000259" key="2">
    <source>
        <dbReference type="Pfam" id="PF01464"/>
    </source>
</evidence>
<name>A0ABZ2PZT1_9BURK</name>
<protein>
    <submittedName>
        <fullName evidence="3">Lytic transglycosylase domain-containing protein</fullName>
    </submittedName>
</protein>
<evidence type="ECO:0000313" key="3">
    <source>
        <dbReference type="EMBL" id="WXK40658.1"/>
    </source>
</evidence>
<dbReference type="InterPro" id="IPR008258">
    <property type="entry name" value="Transglycosylase_SLT_dom_1"/>
</dbReference>
<accession>A0ABZ2PZT1</accession>
<geneLocation type="plasmid" evidence="3 4">
    <name>unnamed</name>
</geneLocation>
<organism evidence="3 4">
    <name type="scientific">Mycetohabitans rhizoxinica</name>
    <dbReference type="NCBI Taxonomy" id="412963"/>
    <lineage>
        <taxon>Bacteria</taxon>
        <taxon>Pseudomonadati</taxon>
        <taxon>Pseudomonadota</taxon>
        <taxon>Betaproteobacteria</taxon>
        <taxon>Burkholderiales</taxon>
        <taxon>Burkholderiaceae</taxon>
        <taxon>Mycetohabitans</taxon>
    </lineage>
</organism>
<sequence>MNFVARTLAVASLLLVPIAASATCWEDAGRGYGIDPLLLKAIAWKESHGWAGAVGPKLADGNRAVGLMQVNTIHLPTLTRFGIRREHLFDACVSQKVGAWVLADCIQRFGATWKAVGCYYVGPNSQNVAAQVRYVRDVQQFYEGYRRQAQQYSTTPAQVASYQGD</sequence>
<evidence type="ECO:0000313" key="4">
    <source>
        <dbReference type="Proteomes" id="UP001493153"/>
    </source>
</evidence>
<dbReference type="RefSeq" id="WP_338911968.1">
    <property type="nucleotide sequence ID" value="NZ_CP062177.1"/>
</dbReference>
<dbReference type="CDD" id="cd13400">
    <property type="entry name" value="LT_IagB-like"/>
    <property type="match status" value="1"/>
</dbReference>
<reference evidence="3 4" key="1">
    <citation type="submission" date="2020-09" db="EMBL/GenBank/DDBJ databases">
        <title>Genome sequences of Mycetohabitans spp.</title>
        <authorList>
            <person name="Carter M.E."/>
            <person name="Carpenter S.C.D."/>
            <person name="Bogdanove A.J."/>
        </authorList>
    </citation>
    <scope>NUCLEOTIDE SEQUENCE [LARGE SCALE GENOMIC DNA]</scope>
    <source>
        <strain evidence="3 4">B12</strain>
        <plasmid evidence="3 4">unnamed</plasmid>
    </source>
</reference>
<dbReference type="Proteomes" id="UP001493153">
    <property type="component" value="Plasmid unnamed"/>
</dbReference>
<gene>
    <name evidence="3" type="ORF">IHE29_15925</name>
</gene>
<dbReference type="Pfam" id="PF01464">
    <property type="entry name" value="SLT"/>
    <property type="match status" value="1"/>
</dbReference>
<dbReference type="SUPFAM" id="SSF53955">
    <property type="entry name" value="Lysozyme-like"/>
    <property type="match status" value="1"/>
</dbReference>
<dbReference type="EMBL" id="CP062177">
    <property type="protein sequence ID" value="WXK40658.1"/>
    <property type="molecule type" value="Genomic_DNA"/>
</dbReference>
<proteinExistence type="predicted"/>
<keyword evidence="1" id="KW-0732">Signal</keyword>